<dbReference type="InterPro" id="IPR009959">
    <property type="entry name" value="Cyclase_SnoaL-like"/>
</dbReference>
<dbReference type="EMBL" id="CP015867">
    <property type="protein sequence ID" value="ANJ12048.1"/>
    <property type="molecule type" value="Genomic_DNA"/>
</dbReference>
<keyword evidence="1" id="KW-0614">Plasmid</keyword>
<dbReference type="Proteomes" id="UP000078468">
    <property type="component" value="Plasmid pspa1"/>
</dbReference>
<proteinExistence type="predicted"/>
<accession>A0A191VAZ4</accession>
<dbReference type="InterPro" id="IPR032710">
    <property type="entry name" value="NTF2-like_dom_sf"/>
</dbReference>
<name>A0A191VAZ4_9ACTN</name>
<protein>
    <submittedName>
        <fullName evidence="1">Uncharacterized protein</fullName>
    </submittedName>
</protein>
<organism evidence="1 2">
    <name type="scientific">Streptomyces parvulus</name>
    <dbReference type="NCBI Taxonomy" id="146923"/>
    <lineage>
        <taxon>Bacteria</taxon>
        <taxon>Bacillati</taxon>
        <taxon>Actinomycetota</taxon>
        <taxon>Actinomycetes</taxon>
        <taxon>Kitasatosporales</taxon>
        <taxon>Streptomycetaceae</taxon>
        <taxon>Streptomyces</taxon>
    </lineage>
</organism>
<reference evidence="1 2" key="1">
    <citation type="submission" date="2016-05" db="EMBL/GenBank/DDBJ databases">
        <title>Non-Contiguous Finished Genome Sequence of Streptomyces parvulus 2297 Integrated Site-Specifically with Actinophage R4.</title>
        <authorList>
            <person name="Nishizawa T."/>
            <person name="Miura T."/>
            <person name="Harada C."/>
            <person name="Guo Y."/>
            <person name="Narisawa K."/>
            <person name="Ohta H."/>
            <person name="Takahashi H."/>
            <person name="Shirai M."/>
        </authorList>
    </citation>
    <scope>NUCLEOTIDE SEQUENCE [LARGE SCALE GENOMIC DNA]</scope>
    <source>
        <strain evidence="1 2">2297</strain>
        <plasmid evidence="2">pspa1</plasmid>
    </source>
</reference>
<dbReference type="GO" id="GO:0030638">
    <property type="term" value="P:polyketide metabolic process"/>
    <property type="evidence" value="ECO:0007669"/>
    <property type="project" value="InterPro"/>
</dbReference>
<dbReference type="Gene3D" id="3.10.450.50">
    <property type="match status" value="1"/>
</dbReference>
<dbReference type="Pfam" id="PF07366">
    <property type="entry name" value="SnoaL"/>
    <property type="match status" value="1"/>
</dbReference>
<sequence>MNVSVSRSAAVGGFLLGAAALGLRAASPAARPAGTRGVSCAKRIVRGFYESYNYPDLEAAWLHYVHYDAVMHVPGFDRASRLAYEMEVVAHFDDPILTVLDQVAEGDKVATRWNLGGYLVGAAPGAPVSGRYVSMTTTTVDRVRGGQITERWADAEFTALLG</sequence>
<geneLocation type="plasmid" evidence="2">
    <name>pspa1</name>
</geneLocation>
<dbReference type="SUPFAM" id="SSF54427">
    <property type="entry name" value="NTF2-like"/>
    <property type="match status" value="1"/>
</dbReference>
<evidence type="ECO:0000313" key="2">
    <source>
        <dbReference type="Proteomes" id="UP000078468"/>
    </source>
</evidence>
<gene>
    <name evidence="1" type="ORF">Spa2297_33750</name>
</gene>
<evidence type="ECO:0000313" key="1">
    <source>
        <dbReference type="EMBL" id="ANJ12048.1"/>
    </source>
</evidence>
<dbReference type="AlphaFoldDB" id="A0A191VAZ4"/>
<dbReference type="KEGG" id="spav:Spa2297_33750"/>